<keyword evidence="1" id="KW-1185">Reference proteome</keyword>
<name>A0A915CRJ3_9BILA</name>
<organism evidence="1 2">
    <name type="scientific">Ditylenchus dipsaci</name>
    <dbReference type="NCBI Taxonomy" id="166011"/>
    <lineage>
        <taxon>Eukaryota</taxon>
        <taxon>Metazoa</taxon>
        <taxon>Ecdysozoa</taxon>
        <taxon>Nematoda</taxon>
        <taxon>Chromadorea</taxon>
        <taxon>Rhabditida</taxon>
        <taxon>Tylenchina</taxon>
        <taxon>Tylenchomorpha</taxon>
        <taxon>Sphaerularioidea</taxon>
        <taxon>Anguinidae</taxon>
        <taxon>Anguininae</taxon>
        <taxon>Ditylenchus</taxon>
    </lineage>
</organism>
<dbReference type="WBParaSite" id="jg11723">
    <property type="protein sequence ID" value="jg11723"/>
    <property type="gene ID" value="jg11723"/>
</dbReference>
<accession>A0A915CRJ3</accession>
<reference evidence="2" key="1">
    <citation type="submission" date="2022-11" db="UniProtKB">
        <authorList>
            <consortium name="WormBaseParasite"/>
        </authorList>
    </citation>
    <scope>IDENTIFICATION</scope>
</reference>
<dbReference type="Proteomes" id="UP000887574">
    <property type="component" value="Unplaced"/>
</dbReference>
<protein>
    <submittedName>
        <fullName evidence="2">Uncharacterized protein</fullName>
    </submittedName>
</protein>
<dbReference type="AlphaFoldDB" id="A0A915CRJ3"/>
<evidence type="ECO:0000313" key="1">
    <source>
        <dbReference type="Proteomes" id="UP000887574"/>
    </source>
</evidence>
<proteinExistence type="predicted"/>
<sequence>MYQHFHEVQPDDNVRSDISLLKCDTGLILKRDGGPCLVYETYSCSECAWMGLCRCVSRDPNISDCIPAIVRHA</sequence>
<evidence type="ECO:0000313" key="2">
    <source>
        <dbReference type="WBParaSite" id="jg11723"/>
    </source>
</evidence>